<name>A0A928VW09_9CYAN</name>
<evidence type="ECO:0000313" key="2">
    <source>
        <dbReference type="EMBL" id="MBE9041277.1"/>
    </source>
</evidence>
<evidence type="ECO:0000313" key="3">
    <source>
        <dbReference type="Proteomes" id="UP000621799"/>
    </source>
</evidence>
<reference evidence="2" key="1">
    <citation type="submission" date="2020-10" db="EMBL/GenBank/DDBJ databases">
        <authorList>
            <person name="Castelo-Branco R."/>
            <person name="Eusebio N."/>
            <person name="Adriana R."/>
            <person name="Vieira A."/>
            <person name="Brugerolle De Fraissinette N."/>
            <person name="Rezende De Castro R."/>
            <person name="Schneider M.P."/>
            <person name="Vasconcelos V."/>
            <person name="Leao P.N."/>
        </authorList>
    </citation>
    <scope>NUCLEOTIDE SEQUENCE</scope>
    <source>
        <strain evidence="2">LEGE 11467</strain>
    </source>
</reference>
<dbReference type="AlphaFoldDB" id="A0A928VW09"/>
<dbReference type="RefSeq" id="WP_264321493.1">
    <property type="nucleotide sequence ID" value="NZ_JADEXN010000173.1"/>
</dbReference>
<sequence length="49" mass="5011">MNARKTTYTRPELTAYGNVENLTQKGGASSTDVPVGTPVGPDGITSVAS</sequence>
<feature type="compositionally biased region" description="Polar residues" evidence="1">
    <location>
        <begin position="22"/>
        <end position="32"/>
    </location>
</feature>
<feature type="region of interest" description="Disordered" evidence="1">
    <location>
        <begin position="22"/>
        <end position="49"/>
    </location>
</feature>
<dbReference type="EMBL" id="JADEXN010000173">
    <property type="protein sequence ID" value="MBE9041277.1"/>
    <property type="molecule type" value="Genomic_DNA"/>
</dbReference>
<protein>
    <recommendedName>
        <fullName evidence="4">Lasso RiPP family leader peptide-containing protein</fullName>
    </recommendedName>
</protein>
<dbReference type="Proteomes" id="UP000621799">
    <property type="component" value="Unassembled WGS sequence"/>
</dbReference>
<evidence type="ECO:0008006" key="4">
    <source>
        <dbReference type="Google" id="ProtNLM"/>
    </source>
</evidence>
<keyword evidence="3" id="KW-1185">Reference proteome</keyword>
<organism evidence="2 3">
    <name type="scientific">Zarconia navalis LEGE 11467</name>
    <dbReference type="NCBI Taxonomy" id="1828826"/>
    <lineage>
        <taxon>Bacteria</taxon>
        <taxon>Bacillati</taxon>
        <taxon>Cyanobacteriota</taxon>
        <taxon>Cyanophyceae</taxon>
        <taxon>Oscillatoriophycideae</taxon>
        <taxon>Oscillatoriales</taxon>
        <taxon>Oscillatoriales incertae sedis</taxon>
        <taxon>Zarconia</taxon>
        <taxon>Zarconia navalis</taxon>
    </lineage>
</organism>
<evidence type="ECO:0000256" key="1">
    <source>
        <dbReference type="SAM" id="MobiDB-lite"/>
    </source>
</evidence>
<accession>A0A928VW09</accession>
<gene>
    <name evidence="2" type="ORF">IQ235_10845</name>
</gene>
<comment type="caution">
    <text evidence="2">The sequence shown here is derived from an EMBL/GenBank/DDBJ whole genome shotgun (WGS) entry which is preliminary data.</text>
</comment>
<proteinExistence type="predicted"/>